<reference evidence="1 2" key="1">
    <citation type="journal article" date="2019" name="Front. Microbiol.">
        <title>In silico and Genetic Analyses of Cyclic Lipopeptide Synthetic Gene Clusters in Pseudomonas sp. 11K1.</title>
        <authorList>
            <person name="Zhao H."/>
            <person name="Liu Y.P."/>
            <person name="Zhang L.Q."/>
        </authorList>
    </citation>
    <scope>NUCLEOTIDE SEQUENCE [LARGE SCALE GENOMIC DNA]</scope>
    <source>
        <strain evidence="1 2">11K1</strain>
    </source>
</reference>
<sequence length="70" mass="7682">MRESAPLWRGSLLPLGRAGAPGCSNRKKLGAAAQPSGSKLPRHNFYLQNLPSLRWCSIIEHLLARDVGFI</sequence>
<proteinExistence type="predicted"/>
<dbReference type="EMBL" id="CP035088">
    <property type="protein sequence ID" value="QBZ92892.1"/>
    <property type="molecule type" value="Genomic_DNA"/>
</dbReference>
<evidence type="ECO:0000313" key="2">
    <source>
        <dbReference type="Proteomes" id="UP000296468"/>
    </source>
</evidence>
<name>A0A4P7PQV8_9PSED</name>
<dbReference type="Proteomes" id="UP000296468">
    <property type="component" value="Chromosome"/>
</dbReference>
<dbReference type="KEGG" id="pvk:EPZ47_25755"/>
<gene>
    <name evidence="1" type="ORF">EPZ47_25755</name>
</gene>
<evidence type="ECO:0000313" key="1">
    <source>
        <dbReference type="EMBL" id="QBZ92892.1"/>
    </source>
</evidence>
<dbReference type="AlphaFoldDB" id="A0A4P7PQV8"/>
<accession>A0A4P7PQV8</accession>
<protein>
    <submittedName>
        <fullName evidence="1">Uncharacterized protein</fullName>
    </submittedName>
</protein>
<organism evidence="1 2">
    <name type="scientific">Pseudomonas viciae</name>
    <dbReference type="NCBI Taxonomy" id="2505979"/>
    <lineage>
        <taxon>Bacteria</taxon>
        <taxon>Pseudomonadati</taxon>
        <taxon>Pseudomonadota</taxon>
        <taxon>Gammaproteobacteria</taxon>
        <taxon>Pseudomonadales</taxon>
        <taxon>Pseudomonadaceae</taxon>
        <taxon>Pseudomonas</taxon>
    </lineage>
</organism>